<evidence type="ECO:0000313" key="10">
    <source>
        <dbReference type="EMBL" id="KAK1264451.1"/>
    </source>
</evidence>
<dbReference type="InterPro" id="IPR046893">
    <property type="entry name" value="MSSS"/>
</dbReference>
<dbReference type="SMART" id="SM00534">
    <property type="entry name" value="MUTSac"/>
    <property type="match status" value="1"/>
</dbReference>
<dbReference type="SUPFAM" id="SSF48334">
    <property type="entry name" value="DNA repair protein MutS, domain III"/>
    <property type="match status" value="1"/>
</dbReference>
<evidence type="ECO:0000256" key="3">
    <source>
        <dbReference type="ARBA" id="ARBA00022801"/>
    </source>
</evidence>
<feature type="compositionally biased region" description="Polar residues" evidence="8">
    <location>
        <begin position="759"/>
        <end position="785"/>
    </location>
</feature>
<keyword evidence="3" id="KW-0378">Hydrolase</keyword>
<keyword evidence="7" id="KW-0175">Coiled coil</keyword>
<dbReference type="SUPFAM" id="SSF52540">
    <property type="entry name" value="P-loop containing nucleoside triphosphate hydrolases"/>
    <property type="match status" value="1"/>
</dbReference>
<dbReference type="Gene3D" id="3.40.50.300">
    <property type="entry name" value="P-loop containing nucleotide triphosphate hydrolases"/>
    <property type="match status" value="1"/>
</dbReference>
<dbReference type="GO" id="GO:0140664">
    <property type="term" value="F:ATP-dependent DNA damage sensor activity"/>
    <property type="evidence" value="ECO:0007669"/>
    <property type="project" value="InterPro"/>
</dbReference>
<evidence type="ECO:0000313" key="11">
    <source>
        <dbReference type="Proteomes" id="UP001179952"/>
    </source>
</evidence>
<feature type="region of interest" description="Disordered" evidence="8">
    <location>
        <begin position="740"/>
        <end position="786"/>
    </location>
</feature>
<dbReference type="FunFam" id="3.40.50.300:FF:000830">
    <property type="entry name" value="Endonuclease MutS2"/>
    <property type="match status" value="1"/>
</dbReference>
<feature type="coiled-coil region" evidence="7">
    <location>
        <begin position="210"/>
        <end position="237"/>
    </location>
</feature>
<dbReference type="InterPro" id="IPR045076">
    <property type="entry name" value="MutS"/>
</dbReference>
<evidence type="ECO:0000259" key="9">
    <source>
        <dbReference type="PROSITE" id="PS00486"/>
    </source>
</evidence>
<dbReference type="GO" id="GO:0004519">
    <property type="term" value="F:endonuclease activity"/>
    <property type="evidence" value="ECO:0007669"/>
    <property type="project" value="InterPro"/>
</dbReference>
<comment type="caution">
    <text evidence="10">The sequence shown here is derived from an EMBL/GenBank/DDBJ whole genome shotgun (WGS) entry which is preliminary data.</text>
</comment>
<dbReference type="AlphaFoldDB" id="A0AAV9AK03"/>
<dbReference type="InterPro" id="IPR005747">
    <property type="entry name" value="MutS2"/>
</dbReference>
<reference evidence="10" key="2">
    <citation type="submission" date="2023-06" db="EMBL/GenBank/DDBJ databases">
        <authorList>
            <person name="Ma L."/>
            <person name="Liu K.-W."/>
            <person name="Li Z."/>
            <person name="Hsiao Y.-Y."/>
            <person name="Qi Y."/>
            <person name="Fu T."/>
            <person name="Tang G."/>
            <person name="Zhang D."/>
            <person name="Sun W.-H."/>
            <person name="Liu D.-K."/>
            <person name="Li Y."/>
            <person name="Chen G.-Z."/>
            <person name="Liu X.-D."/>
            <person name="Liao X.-Y."/>
            <person name="Jiang Y.-T."/>
            <person name="Yu X."/>
            <person name="Hao Y."/>
            <person name="Huang J."/>
            <person name="Zhao X.-W."/>
            <person name="Ke S."/>
            <person name="Chen Y.-Y."/>
            <person name="Wu W.-L."/>
            <person name="Hsu J.-L."/>
            <person name="Lin Y.-F."/>
            <person name="Huang M.-D."/>
            <person name="Li C.-Y."/>
            <person name="Huang L."/>
            <person name="Wang Z.-W."/>
            <person name="Zhao X."/>
            <person name="Zhong W.-Y."/>
            <person name="Peng D.-H."/>
            <person name="Ahmad S."/>
            <person name="Lan S."/>
            <person name="Zhang J.-S."/>
            <person name="Tsai W.-C."/>
            <person name="Van De Peer Y."/>
            <person name="Liu Z.-J."/>
        </authorList>
    </citation>
    <scope>NUCLEOTIDE SEQUENCE</scope>
    <source>
        <strain evidence="10">SCP</strain>
        <tissue evidence="10">Leaves</tissue>
    </source>
</reference>
<keyword evidence="1" id="KW-0699">rRNA-binding</keyword>
<protein>
    <submittedName>
        <fullName evidence="10">DNA mismatch repair protein MSH7</fullName>
    </submittedName>
</protein>
<dbReference type="PANTHER" id="PTHR48466">
    <property type="entry name" value="OS10G0509000 PROTEIN-RELATED"/>
    <property type="match status" value="1"/>
</dbReference>
<keyword evidence="4" id="KW-0067">ATP-binding</keyword>
<dbReference type="InterPro" id="IPR007696">
    <property type="entry name" value="DNA_mismatch_repair_MutS_core"/>
</dbReference>
<proteinExistence type="predicted"/>
<sequence>MRCSVTMLASLPPRNSPAITSFCNGSLRLHRTLACVDTLRFRSAATATPHRSSVALDSLRLLGWDKLCDSVSSFAATSPGRSAAKEKLWWSAGTSYEESVSLLSETSAAVEMLKYSSSSLDFAGVDLDLVKSAIDNASRNFPMRGIEAMAVVGLLELGERLHNTLKAALKEDSDWYNRFMPLAEMITGLVVNRTFIKAVQQVIDEDGSVKDSASSELRRFRAQVKTLERKVYQLLDNLVKSNLNEEPSIEVSNADGRWCIKMGADQFTNVKGLLLSSGSGIENLLEPVSAVPLNDELQQARALVAKAEQDVLSKLTDKMREDLEDILHLLSTIVQLDVVSSRAKYSIAYGATWPDLSLSTGKDGSSISADNILVNQMHNKDSYSHPSQRKWTLYMKKAYNPLLLQQYREKLRNAKEKVINATSDIRRRRLQGENMMEEENDDHLTLLKNQVTSLEENHPVPVDISVSIKTRVLVITGPNTGGKTICLKTIGLAALMARSGLYVLASEPVSIPWFDSVLADIGDEQSLAQSLSTFSGHLKQISAIKSNSTNQSLVLLDEVGAGTNPLEGAALGMSLLQCFAESGALLTIATTHHGELKTLKYSNRAFENACVEFDEVNMKPTYKILWGVPGRSNAISIAERLGVPNAILDDACMLYGTASAEINRIILDMEKFKQDFQKHLQEGEQYLMFSRKLHGDLLTAKQRIADHTEIQRRKKVRIMSELASRGRSLLRKKLQQYRESAMSRVSPSEHAEERAYSAETPTTSPSSNLTVTTESSDINKTTSENGIKIPKVGDMVHVSSMGKKAMVLKVNESKSEVVVQAGSMKLKLKLNSIKI</sequence>
<organism evidence="10 11">
    <name type="scientific">Acorus gramineus</name>
    <name type="common">Dwarf sweet flag</name>
    <dbReference type="NCBI Taxonomy" id="55184"/>
    <lineage>
        <taxon>Eukaryota</taxon>
        <taxon>Viridiplantae</taxon>
        <taxon>Streptophyta</taxon>
        <taxon>Embryophyta</taxon>
        <taxon>Tracheophyta</taxon>
        <taxon>Spermatophyta</taxon>
        <taxon>Magnoliopsida</taxon>
        <taxon>Liliopsida</taxon>
        <taxon>Acoraceae</taxon>
        <taxon>Acorus</taxon>
    </lineage>
</organism>
<dbReference type="InterPro" id="IPR036187">
    <property type="entry name" value="DNA_mismatch_repair_MutS_sf"/>
</dbReference>
<evidence type="ECO:0000256" key="7">
    <source>
        <dbReference type="SAM" id="Coils"/>
    </source>
</evidence>
<dbReference type="InterPro" id="IPR000432">
    <property type="entry name" value="DNA_mismatch_repair_MutS_C"/>
</dbReference>
<dbReference type="GO" id="GO:0045910">
    <property type="term" value="P:negative regulation of DNA recombination"/>
    <property type="evidence" value="ECO:0007669"/>
    <property type="project" value="InterPro"/>
</dbReference>
<keyword evidence="6" id="KW-0238">DNA-binding</keyword>
<evidence type="ECO:0000256" key="8">
    <source>
        <dbReference type="SAM" id="MobiDB-lite"/>
    </source>
</evidence>
<dbReference type="GO" id="GO:0030983">
    <property type="term" value="F:mismatched DNA binding"/>
    <property type="evidence" value="ECO:0007669"/>
    <property type="project" value="InterPro"/>
</dbReference>
<accession>A0AAV9AK03</accession>
<dbReference type="GO" id="GO:0019843">
    <property type="term" value="F:rRNA binding"/>
    <property type="evidence" value="ECO:0007669"/>
    <property type="project" value="UniProtKB-KW"/>
</dbReference>
<feature type="domain" description="DNA mismatch repair proteins mutS family" evidence="9">
    <location>
        <begin position="552"/>
        <end position="568"/>
    </location>
</feature>
<dbReference type="Pfam" id="PF20297">
    <property type="entry name" value="MSSS"/>
    <property type="match status" value="1"/>
</dbReference>
<evidence type="ECO:0000256" key="5">
    <source>
        <dbReference type="ARBA" id="ARBA00022884"/>
    </source>
</evidence>
<name>A0AAV9AK03_ACOGR</name>
<evidence type="ECO:0000256" key="1">
    <source>
        <dbReference type="ARBA" id="ARBA00022730"/>
    </source>
</evidence>
<dbReference type="GO" id="GO:0016887">
    <property type="term" value="F:ATP hydrolysis activity"/>
    <property type="evidence" value="ECO:0007669"/>
    <property type="project" value="InterPro"/>
</dbReference>
<dbReference type="Proteomes" id="UP001179952">
    <property type="component" value="Unassembled WGS sequence"/>
</dbReference>
<keyword evidence="5" id="KW-0694">RNA-binding</keyword>
<dbReference type="Pfam" id="PF00488">
    <property type="entry name" value="MutS_V"/>
    <property type="match status" value="1"/>
</dbReference>
<dbReference type="EMBL" id="JAUJYN010000008">
    <property type="protein sequence ID" value="KAK1264451.1"/>
    <property type="molecule type" value="Genomic_DNA"/>
</dbReference>
<keyword evidence="2" id="KW-0547">Nucleotide-binding</keyword>
<gene>
    <name evidence="10" type="ORF">QJS04_geneDACA010497</name>
</gene>
<dbReference type="PROSITE" id="PS00486">
    <property type="entry name" value="DNA_MISMATCH_REPAIR_2"/>
    <property type="match status" value="1"/>
</dbReference>
<dbReference type="PANTHER" id="PTHR48466:SF2">
    <property type="entry name" value="OS10G0509000 PROTEIN"/>
    <property type="match status" value="1"/>
</dbReference>
<evidence type="ECO:0000256" key="6">
    <source>
        <dbReference type="ARBA" id="ARBA00023125"/>
    </source>
</evidence>
<dbReference type="PIRSF" id="PIRSF005814">
    <property type="entry name" value="MutS_YshD"/>
    <property type="match status" value="1"/>
</dbReference>
<dbReference type="InterPro" id="IPR027417">
    <property type="entry name" value="P-loop_NTPase"/>
</dbReference>
<dbReference type="SMART" id="SM00533">
    <property type="entry name" value="MUTSd"/>
    <property type="match status" value="1"/>
</dbReference>
<evidence type="ECO:0000256" key="4">
    <source>
        <dbReference type="ARBA" id="ARBA00022840"/>
    </source>
</evidence>
<keyword evidence="11" id="KW-1185">Reference proteome</keyword>
<dbReference type="GO" id="GO:0005524">
    <property type="term" value="F:ATP binding"/>
    <property type="evidence" value="ECO:0007669"/>
    <property type="project" value="UniProtKB-KW"/>
</dbReference>
<dbReference type="GO" id="GO:0006298">
    <property type="term" value="P:mismatch repair"/>
    <property type="evidence" value="ECO:0007669"/>
    <property type="project" value="InterPro"/>
</dbReference>
<feature type="compositionally biased region" description="Basic and acidic residues" evidence="8">
    <location>
        <begin position="747"/>
        <end position="756"/>
    </location>
</feature>
<reference evidence="10" key="1">
    <citation type="journal article" date="2023" name="Nat. Commun.">
        <title>Diploid and tetraploid genomes of Acorus and the evolution of monocots.</title>
        <authorList>
            <person name="Ma L."/>
            <person name="Liu K.W."/>
            <person name="Li Z."/>
            <person name="Hsiao Y.Y."/>
            <person name="Qi Y."/>
            <person name="Fu T."/>
            <person name="Tang G.D."/>
            <person name="Zhang D."/>
            <person name="Sun W.H."/>
            <person name="Liu D.K."/>
            <person name="Li Y."/>
            <person name="Chen G.Z."/>
            <person name="Liu X.D."/>
            <person name="Liao X.Y."/>
            <person name="Jiang Y.T."/>
            <person name="Yu X."/>
            <person name="Hao Y."/>
            <person name="Huang J."/>
            <person name="Zhao X.W."/>
            <person name="Ke S."/>
            <person name="Chen Y.Y."/>
            <person name="Wu W.L."/>
            <person name="Hsu J.L."/>
            <person name="Lin Y.F."/>
            <person name="Huang M.D."/>
            <person name="Li C.Y."/>
            <person name="Huang L."/>
            <person name="Wang Z.W."/>
            <person name="Zhao X."/>
            <person name="Zhong W.Y."/>
            <person name="Peng D.H."/>
            <person name="Ahmad S."/>
            <person name="Lan S."/>
            <person name="Zhang J.S."/>
            <person name="Tsai W.C."/>
            <person name="Van de Peer Y."/>
            <person name="Liu Z.J."/>
        </authorList>
    </citation>
    <scope>NUCLEOTIDE SEQUENCE</scope>
    <source>
        <strain evidence="10">SCP</strain>
    </source>
</reference>
<evidence type="ECO:0000256" key="2">
    <source>
        <dbReference type="ARBA" id="ARBA00022741"/>
    </source>
</evidence>